<dbReference type="AlphaFoldDB" id="A0A956NBG2"/>
<sequence length="197" mass="22341">MEEAELEASLLEKAQAGDREAFWELAAPSVDPIYRLARRLMKTEEDAEDVVQESFLKALDKIGEFQGKSRFNTWLHRIAVNQGLMKMRKRRSDVFSLDAPIKGENGDGKAMDPIDFSESALDELQSREAAGVLETALEDLPIDLRTIVVMRDINRLSNDEVAQALELPLGAVKWRLHRARSILRDRLGEYFAERIGT</sequence>
<evidence type="ECO:0000256" key="3">
    <source>
        <dbReference type="ARBA" id="ARBA00023082"/>
    </source>
</evidence>
<dbReference type="GO" id="GO:0016987">
    <property type="term" value="F:sigma factor activity"/>
    <property type="evidence" value="ECO:0007669"/>
    <property type="project" value="UniProtKB-KW"/>
</dbReference>
<accession>A0A956NBG2</accession>
<dbReference type="InterPro" id="IPR039425">
    <property type="entry name" value="RNA_pol_sigma-70-like"/>
</dbReference>
<dbReference type="InterPro" id="IPR036388">
    <property type="entry name" value="WH-like_DNA-bd_sf"/>
</dbReference>
<evidence type="ECO:0000256" key="6">
    <source>
        <dbReference type="RuleBase" id="RU000716"/>
    </source>
</evidence>
<comment type="caution">
    <text evidence="9">The sequence shown here is derived from an EMBL/GenBank/DDBJ whole genome shotgun (WGS) entry which is preliminary data.</text>
</comment>
<dbReference type="GO" id="GO:0006352">
    <property type="term" value="P:DNA-templated transcription initiation"/>
    <property type="evidence" value="ECO:0007669"/>
    <property type="project" value="InterPro"/>
</dbReference>
<dbReference type="NCBIfam" id="TIGR02937">
    <property type="entry name" value="sigma70-ECF"/>
    <property type="match status" value="1"/>
</dbReference>
<dbReference type="PANTHER" id="PTHR43133">
    <property type="entry name" value="RNA POLYMERASE ECF-TYPE SIGMA FACTO"/>
    <property type="match status" value="1"/>
</dbReference>
<dbReference type="SUPFAM" id="SSF88659">
    <property type="entry name" value="Sigma3 and sigma4 domains of RNA polymerase sigma factors"/>
    <property type="match status" value="1"/>
</dbReference>
<dbReference type="InterPro" id="IPR014284">
    <property type="entry name" value="RNA_pol_sigma-70_dom"/>
</dbReference>
<dbReference type="InterPro" id="IPR013324">
    <property type="entry name" value="RNA_pol_sigma_r3/r4-like"/>
</dbReference>
<name>A0A956NBG2_UNCEI</name>
<reference evidence="9" key="2">
    <citation type="journal article" date="2021" name="Microbiome">
        <title>Successional dynamics and alternative stable states in a saline activated sludge microbial community over 9 years.</title>
        <authorList>
            <person name="Wang Y."/>
            <person name="Ye J."/>
            <person name="Ju F."/>
            <person name="Liu L."/>
            <person name="Boyd J.A."/>
            <person name="Deng Y."/>
            <person name="Parks D.H."/>
            <person name="Jiang X."/>
            <person name="Yin X."/>
            <person name="Woodcroft B.J."/>
            <person name="Tyson G.W."/>
            <person name="Hugenholtz P."/>
            <person name="Polz M.F."/>
            <person name="Zhang T."/>
        </authorList>
    </citation>
    <scope>NUCLEOTIDE SEQUENCE</scope>
    <source>
        <strain evidence="9">HKST-UBA02</strain>
    </source>
</reference>
<feature type="domain" description="RNA polymerase sigma factor 70 region 4 type 2" evidence="8">
    <location>
        <begin position="133"/>
        <end position="181"/>
    </location>
</feature>
<evidence type="ECO:0000259" key="8">
    <source>
        <dbReference type="Pfam" id="PF08281"/>
    </source>
</evidence>
<dbReference type="EMBL" id="JAGQHS010000005">
    <property type="protein sequence ID" value="MCA9754545.1"/>
    <property type="molecule type" value="Genomic_DNA"/>
</dbReference>
<dbReference type="SUPFAM" id="SSF88946">
    <property type="entry name" value="Sigma2 domain of RNA polymerase sigma factors"/>
    <property type="match status" value="1"/>
</dbReference>
<evidence type="ECO:0000256" key="4">
    <source>
        <dbReference type="ARBA" id="ARBA00023125"/>
    </source>
</evidence>
<evidence type="ECO:0000259" key="7">
    <source>
        <dbReference type="Pfam" id="PF04542"/>
    </source>
</evidence>
<feature type="domain" description="RNA polymerase sigma-70 region 2" evidence="7">
    <location>
        <begin position="32"/>
        <end position="91"/>
    </location>
</feature>
<keyword evidence="2 6" id="KW-0805">Transcription regulation</keyword>
<organism evidence="9 10">
    <name type="scientific">Eiseniibacteriota bacterium</name>
    <dbReference type="NCBI Taxonomy" id="2212470"/>
    <lineage>
        <taxon>Bacteria</taxon>
        <taxon>Candidatus Eiseniibacteriota</taxon>
    </lineage>
</organism>
<gene>
    <name evidence="9" type="ORF">KDA27_01995</name>
</gene>
<dbReference type="PANTHER" id="PTHR43133:SF8">
    <property type="entry name" value="RNA POLYMERASE SIGMA FACTOR HI_1459-RELATED"/>
    <property type="match status" value="1"/>
</dbReference>
<keyword evidence="4 6" id="KW-0238">DNA-binding</keyword>
<dbReference type="Pfam" id="PF08281">
    <property type="entry name" value="Sigma70_r4_2"/>
    <property type="match status" value="1"/>
</dbReference>
<evidence type="ECO:0000256" key="1">
    <source>
        <dbReference type="ARBA" id="ARBA00010641"/>
    </source>
</evidence>
<dbReference type="PROSITE" id="PS01063">
    <property type="entry name" value="SIGMA70_ECF"/>
    <property type="match status" value="1"/>
</dbReference>
<dbReference type="InterPro" id="IPR007627">
    <property type="entry name" value="RNA_pol_sigma70_r2"/>
</dbReference>
<dbReference type="CDD" id="cd06171">
    <property type="entry name" value="Sigma70_r4"/>
    <property type="match status" value="1"/>
</dbReference>
<reference evidence="9" key="1">
    <citation type="submission" date="2020-04" db="EMBL/GenBank/DDBJ databases">
        <authorList>
            <person name="Zhang T."/>
        </authorList>
    </citation>
    <scope>NUCLEOTIDE SEQUENCE</scope>
    <source>
        <strain evidence="9">HKST-UBA02</strain>
    </source>
</reference>
<dbReference type="GO" id="GO:0003677">
    <property type="term" value="F:DNA binding"/>
    <property type="evidence" value="ECO:0007669"/>
    <property type="project" value="UniProtKB-KW"/>
</dbReference>
<evidence type="ECO:0000313" key="10">
    <source>
        <dbReference type="Proteomes" id="UP000739538"/>
    </source>
</evidence>
<evidence type="ECO:0000256" key="5">
    <source>
        <dbReference type="ARBA" id="ARBA00023163"/>
    </source>
</evidence>
<dbReference type="Proteomes" id="UP000739538">
    <property type="component" value="Unassembled WGS sequence"/>
</dbReference>
<dbReference type="InterPro" id="IPR000838">
    <property type="entry name" value="RNA_pol_sigma70_ECF_CS"/>
</dbReference>
<evidence type="ECO:0000313" key="9">
    <source>
        <dbReference type="EMBL" id="MCA9754545.1"/>
    </source>
</evidence>
<evidence type="ECO:0000256" key="2">
    <source>
        <dbReference type="ARBA" id="ARBA00023015"/>
    </source>
</evidence>
<dbReference type="Pfam" id="PF04542">
    <property type="entry name" value="Sigma70_r2"/>
    <property type="match status" value="1"/>
</dbReference>
<dbReference type="Gene3D" id="1.10.10.10">
    <property type="entry name" value="Winged helix-like DNA-binding domain superfamily/Winged helix DNA-binding domain"/>
    <property type="match status" value="1"/>
</dbReference>
<dbReference type="InterPro" id="IPR013325">
    <property type="entry name" value="RNA_pol_sigma_r2"/>
</dbReference>
<comment type="similarity">
    <text evidence="1 6">Belongs to the sigma-70 factor family. ECF subfamily.</text>
</comment>
<keyword evidence="5 6" id="KW-0804">Transcription</keyword>
<dbReference type="InterPro" id="IPR013249">
    <property type="entry name" value="RNA_pol_sigma70_r4_t2"/>
</dbReference>
<protein>
    <recommendedName>
        <fullName evidence="6">RNA polymerase sigma factor</fullName>
    </recommendedName>
</protein>
<dbReference type="Gene3D" id="1.10.1740.10">
    <property type="match status" value="1"/>
</dbReference>
<keyword evidence="3 6" id="KW-0731">Sigma factor</keyword>
<proteinExistence type="inferred from homology"/>